<proteinExistence type="inferred from homology"/>
<keyword evidence="3" id="KW-0789">Thiol protease inhibitor</keyword>
<sequence length="120" mass="12847">MRTRSLLLLAVAVCAAATAAARGASALIVGSWDPIRDIYDPHVQELGSWAVAEHVKQAPGDAGLTFRRVTSGETQEFDGMNYRLVLLAGRGGGDDGSYTAQVLEQDWINSRTLVSFIPSN</sequence>
<dbReference type="Pfam" id="PF16845">
    <property type="entry name" value="SQAPI"/>
    <property type="match status" value="1"/>
</dbReference>
<name>J3LLA1_ORYBR</name>
<organism evidence="7">
    <name type="scientific">Oryza brachyantha</name>
    <name type="common">malo sina</name>
    <dbReference type="NCBI Taxonomy" id="4533"/>
    <lineage>
        <taxon>Eukaryota</taxon>
        <taxon>Viridiplantae</taxon>
        <taxon>Streptophyta</taxon>
        <taxon>Embryophyta</taxon>
        <taxon>Tracheophyta</taxon>
        <taxon>Spermatophyta</taxon>
        <taxon>Magnoliopsida</taxon>
        <taxon>Liliopsida</taxon>
        <taxon>Poales</taxon>
        <taxon>Poaceae</taxon>
        <taxon>BOP clade</taxon>
        <taxon>Oryzoideae</taxon>
        <taxon>Oryzeae</taxon>
        <taxon>Oryzinae</taxon>
        <taxon>Oryza</taxon>
    </lineage>
</organism>
<evidence type="ECO:0000313" key="8">
    <source>
        <dbReference type="Proteomes" id="UP000006038"/>
    </source>
</evidence>
<dbReference type="EnsemblPlants" id="OB03G18270.1">
    <property type="protein sequence ID" value="OB03G18270.1"/>
    <property type="gene ID" value="OB03G18270"/>
</dbReference>
<dbReference type="Gramene" id="OB03G18270.1">
    <property type="protein sequence ID" value="OB03G18270.1"/>
    <property type="gene ID" value="OB03G18270"/>
</dbReference>
<keyword evidence="8" id="KW-1185">Reference proteome</keyword>
<dbReference type="GO" id="GO:0004869">
    <property type="term" value="F:cysteine-type endopeptidase inhibitor activity"/>
    <property type="evidence" value="ECO:0007669"/>
    <property type="project" value="UniProtKB-KW"/>
</dbReference>
<dbReference type="GO" id="GO:0006952">
    <property type="term" value="P:defense response"/>
    <property type="evidence" value="ECO:0007669"/>
    <property type="project" value="UniProtKB-KW"/>
</dbReference>
<dbReference type="OMA" id="PIRDIYD"/>
<gene>
    <name evidence="7" type="primary">LOC102701345</name>
</gene>
<reference evidence="7" key="1">
    <citation type="journal article" date="2013" name="Nat. Commun.">
        <title>Whole-genome sequencing of Oryza brachyantha reveals mechanisms underlying Oryza genome evolution.</title>
        <authorList>
            <person name="Chen J."/>
            <person name="Huang Q."/>
            <person name="Gao D."/>
            <person name="Wang J."/>
            <person name="Lang Y."/>
            <person name="Liu T."/>
            <person name="Li B."/>
            <person name="Bai Z."/>
            <person name="Luis Goicoechea J."/>
            <person name="Liang C."/>
            <person name="Chen C."/>
            <person name="Zhang W."/>
            <person name="Sun S."/>
            <person name="Liao Y."/>
            <person name="Zhang X."/>
            <person name="Yang L."/>
            <person name="Song C."/>
            <person name="Wang M."/>
            <person name="Shi J."/>
            <person name="Liu G."/>
            <person name="Liu J."/>
            <person name="Zhou H."/>
            <person name="Zhou W."/>
            <person name="Yu Q."/>
            <person name="An N."/>
            <person name="Chen Y."/>
            <person name="Cai Q."/>
            <person name="Wang B."/>
            <person name="Liu B."/>
            <person name="Min J."/>
            <person name="Huang Y."/>
            <person name="Wu H."/>
            <person name="Li Z."/>
            <person name="Zhang Y."/>
            <person name="Yin Y."/>
            <person name="Song W."/>
            <person name="Jiang J."/>
            <person name="Jackson S.A."/>
            <person name="Wing R.A."/>
            <person name="Wang J."/>
            <person name="Chen M."/>
        </authorList>
    </citation>
    <scope>NUCLEOTIDE SEQUENCE [LARGE SCALE GENOMIC DNA]</scope>
    <source>
        <strain evidence="7">cv. IRGC 101232</strain>
    </source>
</reference>
<dbReference type="PANTHER" id="PTHR47116">
    <property type="entry name" value="PHLOEM FILAMENT PROTEIN"/>
    <property type="match status" value="1"/>
</dbReference>
<dbReference type="Proteomes" id="UP000006038">
    <property type="component" value="Chromosome 3"/>
</dbReference>
<evidence type="ECO:0000256" key="4">
    <source>
        <dbReference type="ARBA" id="ARBA00022821"/>
    </source>
</evidence>
<dbReference type="SUPFAM" id="SSF54403">
    <property type="entry name" value="Cystatin/monellin"/>
    <property type="match status" value="1"/>
</dbReference>
<feature type="signal peptide" evidence="5">
    <location>
        <begin position="1"/>
        <end position="21"/>
    </location>
</feature>
<feature type="domain" description="Cystatin" evidence="6">
    <location>
        <begin position="27"/>
        <end position="119"/>
    </location>
</feature>
<evidence type="ECO:0000259" key="6">
    <source>
        <dbReference type="SMART" id="SM00043"/>
    </source>
</evidence>
<dbReference type="InterPro" id="IPR000010">
    <property type="entry name" value="Cystatin_dom"/>
</dbReference>
<evidence type="ECO:0000256" key="1">
    <source>
        <dbReference type="ARBA" id="ARBA00007233"/>
    </source>
</evidence>
<keyword evidence="2" id="KW-0646">Protease inhibitor</keyword>
<dbReference type="InterPro" id="IPR046350">
    <property type="entry name" value="Cystatin_sf"/>
</dbReference>
<reference evidence="7" key="2">
    <citation type="submission" date="2013-04" db="UniProtKB">
        <authorList>
            <consortium name="EnsemblPlants"/>
        </authorList>
    </citation>
    <scope>IDENTIFICATION</scope>
</reference>
<protein>
    <submittedName>
        <fullName evidence="7">Cysteine proteinase inhibitor</fullName>
    </submittedName>
</protein>
<dbReference type="SMART" id="SM00043">
    <property type="entry name" value="CY"/>
    <property type="match status" value="1"/>
</dbReference>
<dbReference type="HOGENOM" id="CLU_113093_2_1_1"/>
<dbReference type="STRING" id="4533.J3LLA1"/>
<dbReference type="GeneID" id="102701345"/>
<dbReference type="OrthoDB" id="752087at2759"/>
<comment type="similarity">
    <text evidence="1">Belongs to the cystatin family. Phytocystatin subfamily.</text>
</comment>
<dbReference type="MEROPS" id="I55.001"/>
<dbReference type="RefSeq" id="XP_006651160.1">
    <property type="nucleotide sequence ID" value="XM_006651097.3"/>
</dbReference>
<evidence type="ECO:0000256" key="2">
    <source>
        <dbReference type="ARBA" id="ARBA00022690"/>
    </source>
</evidence>
<evidence type="ECO:0000313" key="7">
    <source>
        <dbReference type="EnsemblPlants" id="OB03G18270.1"/>
    </source>
</evidence>
<dbReference type="InterPro" id="IPR027214">
    <property type="entry name" value="Cystatin"/>
</dbReference>
<evidence type="ECO:0000256" key="5">
    <source>
        <dbReference type="SAM" id="SignalP"/>
    </source>
</evidence>
<dbReference type="CDD" id="cd00042">
    <property type="entry name" value="CY"/>
    <property type="match status" value="1"/>
</dbReference>
<dbReference type="Gene3D" id="3.10.450.10">
    <property type="match status" value="1"/>
</dbReference>
<feature type="chain" id="PRO_5018575023" evidence="5">
    <location>
        <begin position="22"/>
        <end position="120"/>
    </location>
</feature>
<accession>J3LLA1</accession>
<keyword evidence="5" id="KW-0732">Signal</keyword>
<evidence type="ECO:0000256" key="3">
    <source>
        <dbReference type="ARBA" id="ARBA00022704"/>
    </source>
</evidence>
<dbReference type="KEGG" id="obr:102701345"/>
<dbReference type="AlphaFoldDB" id="J3LLA1"/>
<keyword evidence="4" id="KW-0611">Plant defense</keyword>